<keyword evidence="3" id="KW-1185">Reference proteome</keyword>
<proteinExistence type="predicted"/>
<gene>
    <name evidence="2" type="ORF">HCU74_01465</name>
</gene>
<accession>A0ABX1GCD6</accession>
<dbReference type="InterPro" id="IPR037171">
    <property type="entry name" value="NagB/RpiA_transferase-like"/>
</dbReference>
<evidence type="ECO:0000259" key="1">
    <source>
        <dbReference type="Pfam" id="PF13336"/>
    </source>
</evidence>
<dbReference type="RefSeq" id="WP_168448618.1">
    <property type="nucleotide sequence ID" value="NZ_JAAWWK010000001.1"/>
</dbReference>
<dbReference type="Pfam" id="PF13336">
    <property type="entry name" value="AcetylCoA_hyd_C"/>
    <property type="match status" value="1"/>
</dbReference>
<feature type="domain" description="Acetyl-CoA hydrolase/transferase C-terminal" evidence="1">
    <location>
        <begin position="255"/>
        <end position="407"/>
    </location>
</feature>
<dbReference type="Gene3D" id="3.40.1080.20">
    <property type="entry name" value="Acetyl-CoA hydrolase/transferase C-terminal domain"/>
    <property type="match status" value="1"/>
</dbReference>
<dbReference type="PANTHER" id="PTHR21432:SF20">
    <property type="entry name" value="ACETYL-COA HYDROLASE"/>
    <property type="match status" value="1"/>
</dbReference>
<dbReference type="InterPro" id="IPR046433">
    <property type="entry name" value="ActCoA_hydro"/>
</dbReference>
<dbReference type="InterPro" id="IPR038460">
    <property type="entry name" value="AcetylCoA_hyd_C_sf"/>
</dbReference>
<dbReference type="Gene3D" id="3.40.1080.10">
    <property type="entry name" value="Glutaconate Coenzyme A-transferase"/>
    <property type="match status" value="1"/>
</dbReference>
<name>A0ABX1GCD6_9GAMM</name>
<protein>
    <recommendedName>
        <fullName evidence="1">Acetyl-CoA hydrolase/transferase C-terminal domain-containing protein</fullName>
    </recommendedName>
</protein>
<comment type="caution">
    <text evidence="2">The sequence shown here is derived from an EMBL/GenBank/DDBJ whole genome shotgun (WGS) entry which is preliminary data.</text>
</comment>
<reference evidence="2 3" key="1">
    <citation type="submission" date="2020-04" db="EMBL/GenBank/DDBJ databases">
        <authorList>
            <person name="Yoon J."/>
        </authorList>
    </citation>
    <scope>NUCLEOTIDE SEQUENCE [LARGE SCALE GENOMIC DNA]</scope>
    <source>
        <strain evidence="2 3">KMU-166</strain>
    </source>
</reference>
<organism evidence="2 3">
    <name type="scientific">Spongiibacter thalassae</name>
    <dbReference type="NCBI Taxonomy" id="2721624"/>
    <lineage>
        <taxon>Bacteria</taxon>
        <taxon>Pseudomonadati</taxon>
        <taxon>Pseudomonadota</taxon>
        <taxon>Gammaproteobacteria</taxon>
        <taxon>Cellvibrionales</taxon>
        <taxon>Spongiibacteraceae</taxon>
        <taxon>Spongiibacter</taxon>
    </lineage>
</organism>
<dbReference type="Gene3D" id="3.30.750.70">
    <property type="entry name" value="4-hydroxybutyrate coenzyme like domains"/>
    <property type="match status" value="1"/>
</dbReference>
<dbReference type="PANTHER" id="PTHR21432">
    <property type="entry name" value="ACETYL-COA HYDROLASE-RELATED"/>
    <property type="match status" value="1"/>
</dbReference>
<dbReference type="Proteomes" id="UP000765845">
    <property type="component" value="Unassembled WGS sequence"/>
</dbReference>
<evidence type="ECO:0000313" key="2">
    <source>
        <dbReference type="EMBL" id="NKI16077.1"/>
    </source>
</evidence>
<evidence type="ECO:0000313" key="3">
    <source>
        <dbReference type="Proteomes" id="UP000765845"/>
    </source>
</evidence>
<dbReference type="SUPFAM" id="SSF100950">
    <property type="entry name" value="NagB/RpiA/CoA transferase-like"/>
    <property type="match status" value="2"/>
</dbReference>
<sequence length="414" mass="43490">MTAISVERMVQSLRAGEKVFVSGSAGEPRALTECIASRPDLAVGVEFFCSFIPGVNVQNLAGEGRTMTVSFMQGAYRKGLAAGQVKFAPMSYSNTQQQLCTPGAIDTVLVQVSPPNELGWCSLGPQGEFLPGLLKNRPRVLAVFNPQVPVFPGAPKIRLADIDAYCESDLALASYDAGKPNSVSERIAENIAAIIPDGATLQCGLGKVPNLLAKALENHRHLRIHSGMASDGMSTLLAAGALDSAAPITSIVALGSPGLYGQLADIDGLTICGVEDCHTPQALAGVPRLHAVNSALEIDLSGQVNAEMLGGRYVSGPGGLPDFAAGARAQQLGCSIIALPAADPSGEQSRIVAQLAVGSAISVPQYLVDVVVTEYGCAHLRGADFITRGRRLIEIAHPNHRDRLAAEFEHRWLR</sequence>
<dbReference type="EMBL" id="JAAWWK010000001">
    <property type="protein sequence ID" value="NKI16077.1"/>
    <property type="molecule type" value="Genomic_DNA"/>
</dbReference>
<dbReference type="InterPro" id="IPR026888">
    <property type="entry name" value="AcetylCoA_hyd_C"/>
</dbReference>